<evidence type="ECO:0000256" key="6">
    <source>
        <dbReference type="SAM" id="MobiDB-lite"/>
    </source>
</evidence>
<evidence type="ECO:0000313" key="9">
    <source>
        <dbReference type="EMBL" id="KAJ3440381.1"/>
    </source>
</evidence>
<dbReference type="PANTHER" id="PTHR23502">
    <property type="entry name" value="MAJOR FACILITATOR SUPERFAMILY"/>
    <property type="match status" value="1"/>
</dbReference>
<comment type="subcellular location">
    <subcellularLocation>
        <location evidence="1">Membrane</location>
        <topology evidence="1">Multi-pass membrane protein</topology>
    </subcellularLocation>
</comment>
<feature type="transmembrane region" description="Helical" evidence="7">
    <location>
        <begin position="12"/>
        <end position="32"/>
    </location>
</feature>
<keyword evidence="5 7" id="KW-0472">Membrane</keyword>
<evidence type="ECO:0000313" key="10">
    <source>
        <dbReference type="Proteomes" id="UP001146793"/>
    </source>
</evidence>
<feature type="transmembrane region" description="Helical" evidence="7">
    <location>
        <begin position="294"/>
        <end position="313"/>
    </location>
</feature>
<feature type="compositionally biased region" description="Low complexity" evidence="6">
    <location>
        <begin position="463"/>
        <end position="477"/>
    </location>
</feature>
<accession>A0AAV7ZHK0</accession>
<feature type="compositionally biased region" description="Basic and acidic residues" evidence="6">
    <location>
        <begin position="414"/>
        <end position="423"/>
    </location>
</feature>
<feature type="transmembrane region" description="Helical" evidence="7">
    <location>
        <begin position="319"/>
        <end position="336"/>
    </location>
</feature>
<comment type="caution">
    <text evidence="9">The sequence shown here is derived from an EMBL/GenBank/DDBJ whole genome shotgun (WGS) entry which is preliminary data.</text>
</comment>
<evidence type="ECO:0000256" key="5">
    <source>
        <dbReference type="ARBA" id="ARBA00023136"/>
    </source>
</evidence>
<feature type="transmembrane region" description="Helical" evidence="7">
    <location>
        <begin position="169"/>
        <end position="191"/>
    </location>
</feature>
<keyword evidence="3 7" id="KW-0812">Transmembrane</keyword>
<dbReference type="InterPro" id="IPR036259">
    <property type="entry name" value="MFS_trans_sf"/>
</dbReference>
<evidence type="ECO:0000256" key="4">
    <source>
        <dbReference type="ARBA" id="ARBA00022989"/>
    </source>
</evidence>
<keyword evidence="2" id="KW-0813">Transport</keyword>
<feature type="transmembrane region" description="Helical" evidence="7">
    <location>
        <begin position="52"/>
        <end position="71"/>
    </location>
</feature>
<dbReference type="Pfam" id="PF07690">
    <property type="entry name" value="MFS_1"/>
    <property type="match status" value="1"/>
</dbReference>
<feature type="transmembrane region" description="Helical" evidence="7">
    <location>
        <begin position="343"/>
        <end position="365"/>
    </location>
</feature>
<feature type="transmembrane region" description="Helical" evidence="7">
    <location>
        <begin position="108"/>
        <end position="130"/>
    </location>
</feature>
<feature type="transmembrane region" description="Helical" evidence="7">
    <location>
        <begin position="385"/>
        <end position="403"/>
    </location>
</feature>
<dbReference type="Gene3D" id="1.20.1720.10">
    <property type="entry name" value="Multidrug resistance protein D"/>
    <property type="match status" value="1"/>
</dbReference>
<dbReference type="InterPro" id="IPR011701">
    <property type="entry name" value="MFS"/>
</dbReference>
<proteinExistence type="predicted"/>
<feature type="domain" description="Major facilitator superfamily (MFS) profile" evidence="8">
    <location>
        <begin position="17"/>
        <end position="409"/>
    </location>
</feature>
<protein>
    <submittedName>
        <fullName evidence="9">Major facilitator superfamily</fullName>
    </submittedName>
</protein>
<gene>
    <name evidence="9" type="ORF">M0812_14048</name>
</gene>
<dbReference type="Proteomes" id="UP001146793">
    <property type="component" value="Unassembled WGS sequence"/>
</dbReference>
<reference evidence="9" key="1">
    <citation type="submission" date="2022-08" db="EMBL/GenBank/DDBJ databases">
        <title>Novel sulphate-reducing endosymbionts in the free-living metamonad Anaeramoeba.</title>
        <authorList>
            <person name="Jerlstrom-Hultqvist J."/>
            <person name="Cepicka I."/>
            <person name="Gallot-Lavallee L."/>
            <person name="Salas-Leiva D."/>
            <person name="Curtis B.A."/>
            <person name="Zahonova K."/>
            <person name="Pipaliya S."/>
            <person name="Dacks J."/>
            <person name="Roger A.J."/>
        </authorList>
    </citation>
    <scope>NUCLEOTIDE SEQUENCE</scope>
    <source>
        <strain evidence="9">Busselton2</strain>
    </source>
</reference>
<dbReference type="PROSITE" id="PS50850">
    <property type="entry name" value="MFS"/>
    <property type="match status" value="1"/>
</dbReference>
<feature type="transmembrane region" description="Helical" evidence="7">
    <location>
        <begin position="222"/>
        <end position="242"/>
    </location>
</feature>
<feature type="transmembrane region" description="Helical" evidence="7">
    <location>
        <begin position="262"/>
        <end position="282"/>
    </location>
</feature>
<sequence>MTSNKKTQEQEVNLKALAILMPLIALLGPLSNQVYLPSLTQLSEYFDVSLEVITLSVSISTFVGAFSPSVWAPSSDFFGRRRILIIEFCLFIGMSFGCIFAQNLITFVVFRILQSASLMGAVGVCFAVIMDVFPVYSRGKTIALIVFAITIGSIIGPVIGGALADTFGWRSVFVFLLIVGFVIFLLMLLFLKETKKNPRPFTYKTYFFSWIRPLTFLRNKTVSIVAICNGISFSIMLFVEVLTPSHVQVNYGWSKAQAGYSMIPFGIGGFCGTLVGGAIVDASRKKYKTLGSRLYPGSVASFVLLVIILLIGFAVLRSVTYYLVLTGLFSFTYIFIGNGSETFLFELVTGETASVGALMALFQFGFSAISIQLSATALESHTDKWFFGFCGVLFLISFVWVAVSRKNNEYIPDQPEHSKQKSEDDLEMENKQASTSRDLSSKSNNTKVSLSDFDTSSPPPKPTSASSSSPSPSSSSD</sequence>
<evidence type="ECO:0000256" key="1">
    <source>
        <dbReference type="ARBA" id="ARBA00004141"/>
    </source>
</evidence>
<dbReference type="GO" id="GO:0022857">
    <property type="term" value="F:transmembrane transporter activity"/>
    <property type="evidence" value="ECO:0007669"/>
    <property type="project" value="InterPro"/>
</dbReference>
<feature type="transmembrane region" description="Helical" evidence="7">
    <location>
        <begin position="83"/>
        <end position="102"/>
    </location>
</feature>
<feature type="region of interest" description="Disordered" evidence="6">
    <location>
        <begin position="411"/>
        <end position="477"/>
    </location>
</feature>
<dbReference type="GO" id="GO:0005886">
    <property type="term" value="C:plasma membrane"/>
    <property type="evidence" value="ECO:0007669"/>
    <property type="project" value="TreeGrafter"/>
</dbReference>
<feature type="transmembrane region" description="Helical" evidence="7">
    <location>
        <begin position="142"/>
        <end position="163"/>
    </location>
</feature>
<evidence type="ECO:0000259" key="8">
    <source>
        <dbReference type="PROSITE" id="PS50850"/>
    </source>
</evidence>
<name>A0AAV7ZHK0_9EUKA</name>
<dbReference type="SUPFAM" id="SSF103473">
    <property type="entry name" value="MFS general substrate transporter"/>
    <property type="match status" value="1"/>
</dbReference>
<evidence type="ECO:0000256" key="3">
    <source>
        <dbReference type="ARBA" id="ARBA00022692"/>
    </source>
</evidence>
<dbReference type="AlphaFoldDB" id="A0AAV7ZHK0"/>
<evidence type="ECO:0000256" key="2">
    <source>
        <dbReference type="ARBA" id="ARBA00022448"/>
    </source>
</evidence>
<keyword evidence="4 7" id="KW-1133">Transmembrane helix</keyword>
<feature type="compositionally biased region" description="Polar residues" evidence="6">
    <location>
        <begin position="431"/>
        <end position="455"/>
    </location>
</feature>
<dbReference type="EMBL" id="JANTQA010000030">
    <property type="protein sequence ID" value="KAJ3440381.1"/>
    <property type="molecule type" value="Genomic_DNA"/>
</dbReference>
<dbReference type="PANTHER" id="PTHR23502:SF132">
    <property type="entry name" value="POLYAMINE TRANSPORTER 2-RELATED"/>
    <property type="match status" value="1"/>
</dbReference>
<organism evidence="9 10">
    <name type="scientific">Anaeramoeba flamelloides</name>
    <dbReference type="NCBI Taxonomy" id="1746091"/>
    <lineage>
        <taxon>Eukaryota</taxon>
        <taxon>Metamonada</taxon>
        <taxon>Anaeramoebidae</taxon>
        <taxon>Anaeramoeba</taxon>
    </lineage>
</organism>
<dbReference type="InterPro" id="IPR020846">
    <property type="entry name" value="MFS_dom"/>
</dbReference>
<evidence type="ECO:0000256" key="7">
    <source>
        <dbReference type="SAM" id="Phobius"/>
    </source>
</evidence>